<organism evidence="2 3">
    <name type="scientific">Thiorhodovibrio winogradskyi</name>
    <dbReference type="NCBI Taxonomy" id="77007"/>
    <lineage>
        <taxon>Bacteria</taxon>
        <taxon>Pseudomonadati</taxon>
        <taxon>Pseudomonadota</taxon>
        <taxon>Gammaproteobacteria</taxon>
        <taxon>Chromatiales</taxon>
        <taxon>Chromatiaceae</taxon>
        <taxon>Thiorhodovibrio</taxon>
    </lineage>
</organism>
<feature type="transmembrane region" description="Helical" evidence="1">
    <location>
        <begin position="15"/>
        <end position="34"/>
    </location>
</feature>
<evidence type="ECO:0000313" key="3">
    <source>
        <dbReference type="Proteomes" id="UP001432180"/>
    </source>
</evidence>
<evidence type="ECO:0000256" key="1">
    <source>
        <dbReference type="SAM" id="Phobius"/>
    </source>
</evidence>
<keyword evidence="1" id="KW-0812">Transmembrane</keyword>
<keyword evidence="1" id="KW-0472">Membrane</keyword>
<name>A0ABZ0SGY8_9GAMM</name>
<reference evidence="2 3" key="1">
    <citation type="journal article" date="2023" name="Microorganisms">
        <title>Thiorhodovibrio frisius and Trv. litoralis spp. nov., Two Novel Members from a Clade of Fastidious Purple Sulfur Bacteria That Exhibit Unique Red-Shifted Light-Harvesting Capabilities.</title>
        <authorList>
            <person name="Methner A."/>
            <person name="Kuzyk S.B."/>
            <person name="Petersen J."/>
            <person name="Bauer S."/>
            <person name="Brinkmann H."/>
            <person name="Sichau K."/>
            <person name="Wanner G."/>
            <person name="Wolf J."/>
            <person name="Neumann-Schaal M."/>
            <person name="Henke P."/>
            <person name="Tank M."/>
            <person name="Sproer C."/>
            <person name="Bunk B."/>
            <person name="Overmann J."/>
        </authorList>
    </citation>
    <scope>NUCLEOTIDE SEQUENCE [LARGE SCALE GENOMIC DNA]</scope>
    <source>
        <strain evidence="2 3">DSM 6702</strain>
    </source>
</reference>
<dbReference type="InterPro" id="IPR010293">
    <property type="entry name" value="Sbt_1"/>
</dbReference>
<keyword evidence="1" id="KW-1133">Transmembrane helix</keyword>
<dbReference type="Pfam" id="PF05982">
    <property type="entry name" value="Sbt_1"/>
    <property type="match status" value="1"/>
</dbReference>
<feature type="transmembrane region" description="Helical" evidence="1">
    <location>
        <begin position="41"/>
        <end position="59"/>
    </location>
</feature>
<evidence type="ECO:0000313" key="2">
    <source>
        <dbReference type="EMBL" id="WPL19590.1"/>
    </source>
</evidence>
<feature type="transmembrane region" description="Helical" evidence="1">
    <location>
        <begin position="71"/>
        <end position="92"/>
    </location>
</feature>
<proteinExistence type="predicted"/>
<dbReference type="Proteomes" id="UP001432180">
    <property type="component" value="Chromosome"/>
</dbReference>
<keyword evidence="3" id="KW-1185">Reference proteome</keyword>
<gene>
    <name evidence="2" type="ORF">Thiowin_04727</name>
</gene>
<sequence length="132" mass="14573">MEFLLDFLTRFAAQLQSPTLGFLIGGAVLAALGSRLEVPDAIYKFIVFMLLMKIGLKGGMKIREADLDDMLLPALFAVLIGVIIVLLGRYTLAIFRQPDLREFTLSPISAPGADWCGEKPSRFHSAPHRVLQ</sequence>
<dbReference type="EMBL" id="CP121472">
    <property type="protein sequence ID" value="WPL19590.1"/>
    <property type="molecule type" value="Genomic_DNA"/>
</dbReference>
<protein>
    <submittedName>
        <fullName evidence="2">Uncharacterized protein</fullName>
    </submittedName>
</protein>
<dbReference type="PANTHER" id="PTHR40400">
    <property type="entry name" value="SLR1512 PROTEIN"/>
    <property type="match status" value="1"/>
</dbReference>
<accession>A0ABZ0SGY8</accession>
<dbReference type="PANTHER" id="PTHR40400:SF1">
    <property type="entry name" value="SLR1512 PROTEIN"/>
    <property type="match status" value="1"/>
</dbReference>